<evidence type="ECO:0000313" key="11">
    <source>
        <dbReference type="Proteomes" id="UP001209654"/>
    </source>
</evidence>
<evidence type="ECO:0000313" key="10">
    <source>
        <dbReference type="EMBL" id="GLB67107.1"/>
    </source>
</evidence>
<evidence type="ECO:0000256" key="8">
    <source>
        <dbReference type="SAM" id="Phobius"/>
    </source>
</evidence>
<feature type="transmembrane region" description="Helical" evidence="8">
    <location>
        <begin position="810"/>
        <end position="837"/>
    </location>
</feature>
<feature type="transmembrane region" description="Helical" evidence="8">
    <location>
        <begin position="435"/>
        <end position="461"/>
    </location>
</feature>
<feature type="transmembrane region" description="Helical" evidence="8">
    <location>
        <begin position="335"/>
        <end position="356"/>
    </location>
</feature>
<comment type="similarity">
    <text evidence="2">Belongs to the resistance-nodulation-cell division (RND) (TC 2.A.6) family. MmpL subfamily.</text>
</comment>
<dbReference type="PANTHER" id="PTHR33406">
    <property type="entry name" value="MEMBRANE PROTEIN MJ1562-RELATED"/>
    <property type="match status" value="1"/>
</dbReference>
<gene>
    <name evidence="10" type="ORF">AHIS1636_15460</name>
</gene>
<evidence type="ECO:0000256" key="4">
    <source>
        <dbReference type="ARBA" id="ARBA00022692"/>
    </source>
</evidence>
<dbReference type="PANTHER" id="PTHR33406:SF11">
    <property type="entry name" value="MEMBRANE PROTEIN SCO6666-RELATED"/>
    <property type="match status" value="1"/>
</dbReference>
<feature type="transmembrane region" description="Helical" evidence="8">
    <location>
        <begin position="733"/>
        <end position="752"/>
    </location>
</feature>
<dbReference type="InterPro" id="IPR004869">
    <property type="entry name" value="MMPL_dom"/>
</dbReference>
<evidence type="ECO:0000256" key="6">
    <source>
        <dbReference type="ARBA" id="ARBA00023136"/>
    </source>
</evidence>
<comment type="caution">
    <text evidence="10">The sequence shown here is derived from an EMBL/GenBank/DDBJ whole genome shotgun (WGS) entry which is preliminary data.</text>
</comment>
<dbReference type="InterPro" id="IPR000731">
    <property type="entry name" value="SSD"/>
</dbReference>
<feature type="transmembrane region" description="Helical" evidence="8">
    <location>
        <begin position="362"/>
        <end position="382"/>
    </location>
</feature>
<dbReference type="Gene3D" id="1.20.1640.10">
    <property type="entry name" value="Multidrug efflux transporter AcrB transmembrane domain"/>
    <property type="match status" value="2"/>
</dbReference>
<keyword evidence="5 8" id="KW-1133">Transmembrane helix</keyword>
<organism evidence="10 11">
    <name type="scientific">Arthrobacter mangrovi</name>
    <dbReference type="NCBI Taxonomy" id="2966350"/>
    <lineage>
        <taxon>Bacteria</taxon>
        <taxon>Bacillati</taxon>
        <taxon>Actinomycetota</taxon>
        <taxon>Actinomycetes</taxon>
        <taxon>Micrococcales</taxon>
        <taxon>Micrococcaceae</taxon>
        <taxon>Arthrobacter</taxon>
    </lineage>
</organism>
<proteinExistence type="inferred from homology"/>
<feature type="transmembrane region" description="Helical" evidence="8">
    <location>
        <begin position="784"/>
        <end position="804"/>
    </location>
</feature>
<keyword evidence="3" id="KW-1003">Cell membrane</keyword>
<feature type="domain" description="SSD" evidence="9">
    <location>
        <begin position="318"/>
        <end position="460"/>
    </location>
</feature>
<keyword evidence="7" id="KW-0175">Coiled coil</keyword>
<protein>
    <recommendedName>
        <fullName evidence="9">SSD domain-containing protein</fullName>
    </recommendedName>
</protein>
<feature type="coiled-coil region" evidence="7">
    <location>
        <begin position="117"/>
        <end position="226"/>
    </location>
</feature>
<name>A0ABQ5MSX7_9MICC</name>
<dbReference type="PROSITE" id="PS50156">
    <property type="entry name" value="SSD"/>
    <property type="match status" value="1"/>
</dbReference>
<feature type="transmembrane region" description="Helical" evidence="8">
    <location>
        <begin position="695"/>
        <end position="721"/>
    </location>
</feature>
<keyword evidence="11" id="KW-1185">Reference proteome</keyword>
<accession>A0ABQ5MSX7</accession>
<dbReference type="EMBL" id="BRVS01000005">
    <property type="protein sequence ID" value="GLB67107.1"/>
    <property type="molecule type" value="Genomic_DNA"/>
</dbReference>
<evidence type="ECO:0000256" key="3">
    <source>
        <dbReference type="ARBA" id="ARBA00022475"/>
    </source>
</evidence>
<sequence>MASLLYSLGKLAARKRWWFISAWLAVMVAIGGSVAAFAGTLSNTFSIPGTPSQQVLDELQGSLPDAAGGLGTIVFSTDDGGEFSKEQQDAVARLAKDLGGLDAVKSATDPFELQSALDDAPQQIEDGQAQLDEAKAKLEQGQADLDAGRQQLEPGKAQLAAAEEQLQAAEAQAAQADAAGQPAMAAQIRAQLEAQRAQLEPQKAQLEAAEAKLDDAEQQLKDGRSDYESGVADLQAAKLQQQSSEGVRFVSDTGSVAVMQVQFEKSMMEVAKEDREAVQEMTESALVSGLHAEYSKDIVEDISQLFGAAEIIGITVAAAVLVIMLGTLIAAGLPLLMAIVGVGVGVGGTIALSGVVEMSSVSPVLALMLGLAVGIDYSLFIVNRHRSQLLAGMPLEESIGRATGTSGNAVLFAGLTVIIALAALAVPGIPFPTVLGLAGAATVAVAVVVALTLTPAMLAVIGRRILSKRAWARAGMSGPAEGSAATTTADAASVNDPKRSWARVVTRRPWLALVAGVALLGVMAVPATQLRLGLPDGSSEPADSTAYRAYTQLGDSFGEGINGPLVVVADLPDGLQGSEADEKLLQVSRELRGLEYVTAAVPFGTSDDGRTAALQVIPEEGPAAESTEELVHNLRAQADSIEASTGVGISVTGQPAMQIDVSDKLADAMPVYLAIVIGLSLILLLLVFRSILVPLLATAGFLLSLGASFGAVVAIYQWGWLSSVFGVHDPGPILSFLPMILIGVLFGLAMDYQMFLVSGMRESYAHGEDARAAVVSGFNHGAKVVTAAAIIMVSVFAGFVFSHLTMVRPIGFGLALGVLLDAFVVRMTLIPAAMHLLGKSVWWMPRWLEKILPDVDVEGAKLSAPGPREPEPEPVGVR</sequence>
<keyword evidence="4 8" id="KW-0812">Transmembrane</keyword>
<dbReference type="InterPro" id="IPR050545">
    <property type="entry name" value="Mycobact_MmpL"/>
</dbReference>
<evidence type="ECO:0000256" key="1">
    <source>
        <dbReference type="ARBA" id="ARBA00004651"/>
    </source>
</evidence>
<feature type="transmembrane region" description="Helical" evidence="8">
    <location>
        <begin position="409"/>
        <end position="429"/>
    </location>
</feature>
<evidence type="ECO:0000256" key="5">
    <source>
        <dbReference type="ARBA" id="ARBA00022989"/>
    </source>
</evidence>
<feature type="transmembrane region" description="Helical" evidence="8">
    <location>
        <begin position="305"/>
        <end position="328"/>
    </location>
</feature>
<reference evidence="10 11" key="1">
    <citation type="journal article" date="2023" name="Int. J. Syst. Evol. Microbiol.">
        <title>Arthrobacter mangrovi sp. nov., an actinobacterium isolated from the rhizosphere of a mangrove.</title>
        <authorList>
            <person name="Hamada M."/>
            <person name="Saitou S."/>
            <person name="Enomoto N."/>
            <person name="Nanri K."/>
            <person name="Hidaka K."/>
            <person name="Miura T."/>
            <person name="Tamura T."/>
        </authorList>
    </citation>
    <scope>NUCLEOTIDE SEQUENCE [LARGE SCALE GENOMIC DNA]</scope>
    <source>
        <strain evidence="10 11">NBRC 112813</strain>
    </source>
</reference>
<feature type="transmembrane region" description="Helical" evidence="8">
    <location>
        <begin position="669"/>
        <end position="688"/>
    </location>
</feature>
<comment type="subcellular location">
    <subcellularLocation>
        <location evidence="1">Cell membrane</location>
        <topology evidence="1">Multi-pass membrane protein</topology>
    </subcellularLocation>
</comment>
<evidence type="ECO:0000256" key="2">
    <source>
        <dbReference type="ARBA" id="ARBA00010157"/>
    </source>
</evidence>
<evidence type="ECO:0000259" key="9">
    <source>
        <dbReference type="PROSITE" id="PS50156"/>
    </source>
</evidence>
<keyword evidence="6 8" id="KW-0472">Membrane</keyword>
<feature type="transmembrane region" description="Helical" evidence="8">
    <location>
        <begin position="509"/>
        <end position="528"/>
    </location>
</feature>
<dbReference type="RefSeq" id="WP_264795230.1">
    <property type="nucleotide sequence ID" value="NZ_BRVS01000005.1"/>
</dbReference>
<dbReference type="SUPFAM" id="SSF82866">
    <property type="entry name" value="Multidrug efflux transporter AcrB transmembrane domain"/>
    <property type="match status" value="2"/>
</dbReference>
<dbReference type="PRINTS" id="PR00702">
    <property type="entry name" value="ACRIFLAVINRP"/>
</dbReference>
<evidence type="ECO:0000256" key="7">
    <source>
        <dbReference type="SAM" id="Coils"/>
    </source>
</evidence>
<dbReference type="Pfam" id="PF03176">
    <property type="entry name" value="MMPL"/>
    <property type="match status" value="2"/>
</dbReference>
<dbReference type="InterPro" id="IPR001036">
    <property type="entry name" value="Acrflvin-R"/>
</dbReference>
<dbReference type="Proteomes" id="UP001209654">
    <property type="component" value="Unassembled WGS sequence"/>
</dbReference>